<keyword evidence="2" id="KW-0812">Transmembrane</keyword>
<sequence length="1193" mass="130760">MAELSTSRINRQLRSLRAKCSSLNELQRRTHGPSKPAVSVTYGSSRTAARRPHEEDDVPPLAILQCLDNFGMRLHLDRAIVENMQLSKRIYEVRDAFRNIVQASASSFSNNEESDKGQILPLTAICARLIGEHVQSEVKATAEEMADERGREDGLAAQAMDELYEQVPAAHRHRTFVAHALTYILEECTHHPTLLNALLEVCLSHALVSEAQTVLSCLFRVAILPRAQSASVCPITHPAHKNFLSTLRESCTTSIINDPTFTHTLVDVLTETIPTRLQAWTSKATTRLARELRERDFCGSFVPLCSGLASVLAEDRHKAKSKSKTSKGLDDEFAGLYAAGLERLAKWTGSMLDTLHTSPGTQEGFRACVDFLVDVVPGGLHIGDDVATSPRTCLADALVCLAALCLSSPHATSLHQSDQAGLCDILRSAHIRNSTFDGLVSKIFPLPRFVMFAMPLADPEGDDTPTPPPTPLDVHGNGLEELSAFAVPLRAHGLLKCEAALWLAALQHIEELIAVPTVTQSMTTPGRKLNHSQLYNLRLELMDRVEDAERRCFGGGLGDGMAGLQPPSGEGEWEWEEMVGTWVLNSPAPAAAKRAANGCHANKRRRVEEAMSAGPSRSSSHATVREALAAARPSQSARSRDSSASACRALPSRSGVTVKKRGASSSGSSQASSRAASSKENSEVEETRSTQPVTHTTKAKTATTLPRRISNFATILADSRTNVISLRAEREAEAKARRAVALAPQRPPPRQHDLPISAPPALALPSRRQSSFATILADSQKNVISLREERARKAQETQRYKRRLSEDTMSDSEDELVLKPAGLNIITTPYLPGRHCPYTWPSSDLHLSPLYPAAAARWWLGDEINETLALTSDTLMRAFTVDTPVTAALIKVIRSQPDQPHVILGNFSELTLQYETPRGHSHLQAVQQYKVNLKLVMIFAWLGAKEPTLRKYLDAYRKLYPSSAQLVVDSDHLRFWKPASVRERGFVPIVKYLEEHISQMPDGHPPRIILHVMSNGGACALVDLASAIRKSGLRMPSGTKCAIVFDSAPGPGTFAAMHRAFTTGIRIGLMKHLAKAFLGAIYVYTILVCIISRSPWPMLGEMAALNDPGLLPWTSVRTPRLYIYSSGDQIVRAAKVEEHAAQARMVGFPVQMAHFGRSAHVSHARDDPDKYWGSITALWERANSPTFAKLCRL</sequence>
<reference evidence="8" key="1">
    <citation type="submission" date="2022-11" db="EMBL/GenBank/DDBJ databases">
        <title>Genome Sequence of Cubamyces cubensis.</title>
        <authorList>
            <person name="Buettner E."/>
        </authorList>
    </citation>
    <scope>NUCLEOTIDE SEQUENCE</scope>
    <source>
        <strain evidence="8">MPL-01</strain>
    </source>
</reference>
<dbReference type="PANTHER" id="PTHR12265">
    <property type="entry name" value="TRANSMEMBRANE PROTEIN 53"/>
    <property type="match status" value="1"/>
</dbReference>
<feature type="compositionally biased region" description="Low complexity" evidence="7">
    <location>
        <begin position="663"/>
        <end position="678"/>
    </location>
</feature>
<dbReference type="InterPro" id="IPR008547">
    <property type="entry name" value="DUF829_TMEM53"/>
</dbReference>
<evidence type="ECO:0000313" key="9">
    <source>
        <dbReference type="Proteomes" id="UP001215151"/>
    </source>
</evidence>
<organism evidence="8 9">
    <name type="scientific">Trametes cubensis</name>
    <dbReference type="NCBI Taxonomy" id="1111947"/>
    <lineage>
        <taxon>Eukaryota</taxon>
        <taxon>Fungi</taxon>
        <taxon>Dikarya</taxon>
        <taxon>Basidiomycota</taxon>
        <taxon>Agaricomycotina</taxon>
        <taxon>Agaricomycetes</taxon>
        <taxon>Polyporales</taxon>
        <taxon>Polyporaceae</taxon>
        <taxon>Trametes</taxon>
    </lineage>
</organism>
<gene>
    <name evidence="8" type="ORF">ONZ51_g4486</name>
</gene>
<proteinExistence type="inferred from homology"/>
<keyword evidence="5" id="KW-0539">Nucleus</keyword>
<dbReference type="Pfam" id="PF05705">
    <property type="entry name" value="DUF829"/>
    <property type="match status" value="1"/>
</dbReference>
<dbReference type="GO" id="GO:0005640">
    <property type="term" value="C:nuclear outer membrane"/>
    <property type="evidence" value="ECO:0007669"/>
    <property type="project" value="UniProtKB-SubCell"/>
</dbReference>
<evidence type="ECO:0000256" key="6">
    <source>
        <dbReference type="ARBA" id="ARBA00034303"/>
    </source>
</evidence>
<evidence type="ECO:0000256" key="2">
    <source>
        <dbReference type="ARBA" id="ARBA00022692"/>
    </source>
</evidence>
<comment type="subcellular location">
    <subcellularLocation>
        <location evidence="6">Nucleus outer membrane</location>
        <topology evidence="6">Single-pass membrane protein</topology>
    </subcellularLocation>
</comment>
<feature type="region of interest" description="Disordered" evidence="7">
    <location>
        <begin position="594"/>
        <end position="705"/>
    </location>
</feature>
<name>A0AAD7XEK6_9APHY</name>
<keyword evidence="9" id="KW-1185">Reference proteome</keyword>
<dbReference type="EMBL" id="JAPEVG010000087">
    <property type="protein sequence ID" value="KAJ8486977.1"/>
    <property type="molecule type" value="Genomic_DNA"/>
</dbReference>
<keyword evidence="3" id="KW-1133">Transmembrane helix</keyword>
<evidence type="ECO:0008006" key="10">
    <source>
        <dbReference type="Google" id="ProtNLM"/>
    </source>
</evidence>
<comment type="similarity">
    <text evidence="1">Belongs to the TMEM53 family.</text>
</comment>
<evidence type="ECO:0000256" key="3">
    <source>
        <dbReference type="ARBA" id="ARBA00022989"/>
    </source>
</evidence>
<protein>
    <recommendedName>
        <fullName evidence="10">Alpha/beta-hydrolase</fullName>
    </recommendedName>
</protein>
<evidence type="ECO:0000256" key="1">
    <source>
        <dbReference type="ARBA" id="ARBA00007387"/>
    </source>
</evidence>
<accession>A0AAD7XEK6</accession>
<feature type="region of interest" description="Disordered" evidence="7">
    <location>
        <begin position="23"/>
        <end position="55"/>
    </location>
</feature>
<dbReference type="Proteomes" id="UP001215151">
    <property type="component" value="Unassembled WGS sequence"/>
</dbReference>
<dbReference type="PANTHER" id="PTHR12265:SF30">
    <property type="entry name" value="TRANSMEMBRANE PROTEIN 53"/>
    <property type="match status" value="1"/>
</dbReference>
<feature type="compositionally biased region" description="Low complexity" evidence="7">
    <location>
        <begin position="694"/>
        <end position="704"/>
    </location>
</feature>
<dbReference type="AlphaFoldDB" id="A0AAD7XEK6"/>
<evidence type="ECO:0000313" key="8">
    <source>
        <dbReference type="EMBL" id="KAJ8486977.1"/>
    </source>
</evidence>
<keyword evidence="4" id="KW-0472">Membrane</keyword>
<evidence type="ECO:0000256" key="4">
    <source>
        <dbReference type="ARBA" id="ARBA00023136"/>
    </source>
</evidence>
<evidence type="ECO:0000256" key="7">
    <source>
        <dbReference type="SAM" id="MobiDB-lite"/>
    </source>
</evidence>
<dbReference type="SUPFAM" id="SSF53474">
    <property type="entry name" value="alpha/beta-Hydrolases"/>
    <property type="match status" value="1"/>
</dbReference>
<feature type="compositionally biased region" description="Low complexity" evidence="7">
    <location>
        <begin position="627"/>
        <end position="649"/>
    </location>
</feature>
<dbReference type="InterPro" id="IPR029058">
    <property type="entry name" value="AB_hydrolase_fold"/>
</dbReference>
<evidence type="ECO:0000256" key="5">
    <source>
        <dbReference type="ARBA" id="ARBA00023242"/>
    </source>
</evidence>
<comment type="caution">
    <text evidence="8">The sequence shown here is derived from an EMBL/GenBank/DDBJ whole genome shotgun (WGS) entry which is preliminary data.</text>
</comment>